<protein>
    <recommendedName>
        <fullName evidence="4">Lipoprotein</fullName>
    </recommendedName>
</protein>
<evidence type="ECO:0000313" key="2">
    <source>
        <dbReference type="EMBL" id="SEE27013.1"/>
    </source>
</evidence>
<keyword evidence="1" id="KW-0732">Signal</keyword>
<accession>A0A1H5HG86</accession>
<keyword evidence="3" id="KW-1185">Reference proteome</keyword>
<sequence>MKIFKTTLLICIMLLFVNCNTIVEGKSDFHPDFKVGKTGFEKELKKQINFDDLAIGTYYTKKNNISEERGLNLTFKFAEQELPNKEESNNDSEFIVSKVKEYLLNLDNYDYVNIIFENEREEGDITKSSRIKIKKEL</sequence>
<gene>
    <name evidence="2" type="ORF">SAMN05444353_1480</name>
</gene>
<dbReference type="EMBL" id="FNUE01000001">
    <property type="protein sequence ID" value="SEE27013.1"/>
    <property type="molecule type" value="Genomic_DNA"/>
</dbReference>
<proteinExistence type="predicted"/>
<feature type="signal peptide" evidence="1">
    <location>
        <begin position="1"/>
        <end position="21"/>
    </location>
</feature>
<organism evidence="2 3">
    <name type="scientific">Polaribacter dokdonensis DSW-5</name>
    <dbReference type="NCBI Taxonomy" id="1300348"/>
    <lineage>
        <taxon>Bacteria</taxon>
        <taxon>Pseudomonadati</taxon>
        <taxon>Bacteroidota</taxon>
        <taxon>Flavobacteriia</taxon>
        <taxon>Flavobacteriales</taxon>
        <taxon>Flavobacteriaceae</taxon>
    </lineage>
</organism>
<dbReference type="Proteomes" id="UP000183071">
    <property type="component" value="Unassembled WGS sequence"/>
</dbReference>
<evidence type="ECO:0000313" key="3">
    <source>
        <dbReference type="Proteomes" id="UP000183071"/>
    </source>
</evidence>
<feature type="chain" id="PRO_5046253176" description="Lipoprotein" evidence="1">
    <location>
        <begin position="22"/>
        <end position="137"/>
    </location>
</feature>
<dbReference type="RefSeq" id="WP_143032695.1">
    <property type="nucleotide sequence ID" value="NZ_FNUE01000001.1"/>
</dbReference>
<comment type="caution">
    <text evidence="2">The sequence shown here is derived from an EMBL/GenBank/DDBJ whole genome shotgun (WGS) entry which is preliminary data.</text>
</comment>
<evidence type="ECO:0000256" key="1">
    <source>
        <dbReference type="SAM" id="SignalP"/>
    </source>
</evidence>
<evidence type="ECO:0008006" key="4">
    <source>
        <dbReference type="Google" id="ProtNLM"/>
    </source>
</evidence>
<name>A0A1H5HG86_9FLAO</name>
<reference evidence="2 3" key="1">
    <citation type="submission" date="2016-10" db="EMBL/GenBank/DDBJ databases">
        <authorList>
            <person name="Varghese N."/>
            <person name="Submissions S."/>
        </authorList>
    </citation>
    <scope>NUCLEOTIDE SEQUENCE [LARGE SCALE GENOMIC DNA]</scope>
    <source>
        <strain evidence="2 3">DSW-5</strain>
    </source>
</reference>